<dbReference type="SMART" id="SM00032">
    <property type="entry name" value="CCP"/>
    <property type="match status" value="4"/>
</dbReference>
<dbReference type="PROSITE" id="PS01187">
    <property type="entry name" value="EGF_CA"/>
    <property type="match status" value="1"/>
</dbReference>
<dbReference type="PROSITE" id="PS00022">
    <property type="entry name" value="EGF_1"/>
    <property type="match status" value="1"/>
</dbReference>
<dbReference type="AlphaFoldDB" id="A0A8S3YHD2"/>
<dbReference type="SMART" id="SM00179">
    <property type="entry name" value="EGF_CA"/>
    <property type="match status" value="2"/>
</dbReference>
<proteinExistence type="predicted"/>
<feature type="disulfide bond" evidence="7">
    <location>
        <begin position="28"/>
        <end position="37"/>
    </location>
</feature>
<feature type="domain" description="EGF-like" evidence="9">
    <location>
        <begin position="1"/>
        <end position="38"/>
    </location>
</feature>
<evidence type="ECO:0000259" key="9">
    <source>
        <dbReference type="PROSITE" id="PS50026"/>
    </source>
</evidence>
<dbReference type="PROSITE" id="PS01186">
    <property type="entry name" value="EGF_2"/>
    <property type="match status" value="1"/>
</dbReference>
<dbReference type="InterPro" id="IPR000152">
    <property type="entry name" value="EGF-type_Asp/Asn_hydroxyl_site"/>
</dbReference>
<dbReference type="OrthoDB" id="6068651at2759"/>
<dbReference type="Proteomes" id="UP000678393">
    <property type="component" value="Unassembled WGS sequence"/>
</dbReference>
<accession>A0A8S3YHD2</accession>
<evidence type="ECO:0000256" key="4">
    <source>
        <dbReference type="ARBA" id="ARBA00022737"/>
    </source>
</evidence>
<keyword evidence="6" id="KW-0325">Glycoprotein</keyword>
<dbReference type="Pfam" id="PF00084">
    <property type="entry name" value="Sushi"/>
    <property type="match status" value="3"/>
</dbReference>
<dbReference type="PROSITE" id="PS50923">
    <property type="entry name" value="SUSHI"/>
    <property type="match status" value="3"/>
</dbReference>
<keyword evidence="2 8" id="KW-0768">Sushi</keyword>
<dbReference type="SUPFAM" id="SSF57535">
    <property type="entry name" value="Complement control module/SCR domain"/>
    <property type="match status" value="3"/>
</dbReference>
<evidence type="ECO:0000256" key="1">
    <source>
        <dbReference type="ARBA" id="ARBA00022536"/>
    </source>
</evidence>
<keyword evidence="5 7" id="KW-1015">Disulfide bond</keyword>
<dbReference type="EMBL" id="CAJHNH020000275">
    <property type="protein sequence ID" value="CAG5116603.1"/>
    <property type="molecule type" value="Genomic_DNA"/>
</dbReference>
<dbReference type="InterPro" id="IPR000742">
    <property type="entry name" value="EGF"/>
</dbReference>
<evidence type="ECO:0000256" key="5">
    <source>
        <dbReference type="ARBA" id="ARBA00023157"/>
    </source>
</evidence>
<evidence type="ECO:0000256" key="7">
    <source>
        <dbReference type="PROSITE-ProRule" id="PRU00076"/>
    </source>
</evidence>
<dbReference type="InterPro" id="IPR049883">
    <property type="entry name" value="NOTCH1_EGF-like"/>
</dbReference>
<evidence type="ECO:0000256" key="8">
    <source>
        <dbReference type="PROSITE-ProRule" id="PRU00302"/>
    </source>
</evidence>
<sequence length="423" mass="45672">VDECKNGANKCSATENCVNLDGSYSCVCKKGYSGANCTDVNECNLGVCHQNCTNLPGSYSCSCYQGYVLYTKNGTNGFYIPAGEDGLKPGDVFQINNTCVPVTCKQLPVPPLNGTLLTTRSTYYYNDQINIICNFGYALENPSVATCQSNGNWSYNTNPKCKKMTCPQPPVLKHEASRFPSKGDIEPGASLTVTCNSNNRSGNITRKTVFCAPSPHVSGQFSLQGNDLKCPEVDCGKPEGIHGGKTVLVTDTTYGSSFKFTCDSSRGFTLTGKSTLGNSSVVCQSNGHWGFASLTCEGSKCKDPGTRAGTVQIVRTSYAVDQLVQYNCTRPGFTIITNNTLVCEYKNGTVEWSGDPPTCEDTQPPKITCHTVNPLDLYSTLVYPDPTVLDNSGFSCLILEPQSYNKILTRQHDPGTLFTLTSQ</sequence>
<dbReference type="SUPFAM" id="SSF57196">
    <property type="entry name" value="EGF/Laminin"/>
    <property type="match status" value="2"/>
</dbReference>
<dbReference type="PROSITE" id="PS50026">
    <property type="entry name" value="EGF_3"/>
    <property type="match status" value="1"/>
</dbReference>
<comment type="caution">
    <text evidence="11">The sequence shown here is derived from an EMBL/GenBank/DDBJ whole genome shotgun (WGS) entry which is preliminary data.</text>
</comment>
<evidence type="ECO:0000256" key="6">
    <source>
        <dbReference type="ARBA" id="ARBA00023180"/>
    </source>
</evidence>
<keyword evidence="1 7" id="KW-0245">EGF-like domain</keyword>
<dbReference type="Gene3D" id="2.10.25.10">
    <property type="entry name" value="Laminin"/>
    <property type="match status" value="2"/>
</dbReference>
<gene>
    <name evidence="11" type="ORF">CUNI_LOCUS2161</name>
</gene>
<dbReference type="Pfam" id="PF07645">
    <property type="entry name" value="EGF_CA"/>
    <property type="match status" value="2"/>
</dbReference>
<evidence type="ECO:0000313" key="11">
    <source>
        <dbReference type="EMBL" id="CAG5116603.1"/>
    </source>
</evidence>
<dbReference type="InterPro" id="IPR001881">
    <property type="entry name" value="EGF-like_Ca-bd_dom"/>
</dbReference>
<dbReference type="InterPro" id="IPR018097">
    <property type="entry name" value="EGF_Ca-bd_CS"/>
</dbReference>
<dbReference type="CDD" id="cd00054">
    <property type="entry name" value="EGF_CA"/>
    <property type="match status" value="2"/>
</dbReference>
<keyword evidence="4" id="KW-0677">Repeat</keyword>
<evidence type="ECO:0000256" key="3">
    <source>
        <dbReference type="ARBA" id="ARBA00022729"/>
    </source>
</evidence>
<dbReference type="GO" id="GO:0005509">
    <property type="term" value="F:calcium ion binding"/>
    <property type="evidence" value="ECO:0007669"/>
    <property type="project" value="InterPro"/>
</dbReference>
<dbReference type="Gene3D" id="2.10.70.10">
    <property type="entry name" value="Complement Module, domain 1"/>
    <property type="match status" value="3"/>
</dbReference>
<comment type="caution">
    <text evidence="7">Lacks conserved residue(s) required for the propagation of feature annotation.</text>
</comment>
<dbReference type="FunFam" id="2.10.25.10:FF:000038">
    <property type="entry name" value="Fibrillin 2"/>
    <property type="match status" value="1"/>
</dbReference>
<keyword evidence="3" id="KW-0732">Signal</keyword>
<feature type="domain" description="Sushi" evidence="10">
    <location>
        <begin position="102"/>
        <end position="163"/>
    </location>
</feature>
<evidence type="ECO:0000259" key="10">
    <source>
        <dbReference type="PROSITE" id="PS50923"/>
    </source>
</evidence>
<evidence type="ECO:0000256" key="2">
    <source>
        <dbReference type="ARBA" id="ARBA00022659"/>
    </source>
</evidence>
<dbReference type="PANTHER" id="PTHR19325:SF575">
    <property type="entry name" value="LOCOMOTION-RELATED PROTEIN HIKARU GENKI"/>
    <property type="match status" value="1"/>
</dbReference>
<reference evidence="11" key="1">
    <citation type="submission" date="2021-04" db="EMBL/GenBank/DDBJ databases">
        <authorList>
            <consortium name="Molecular Ecology Group"/>
        </authorList>
    </citation>
    <scope>NUCLEOTIDE SEQUENCE</scope>
</reference>
<feature type="domain" description="Sushi" evidence="10">
    <location>
        <begin position="233"/>
        <end position="298"/>
    </location>
</feature>
<feature type="non-terminal residue" evidence="11">
    <location>
        <position position="423"/>
    </location>
</feature>
<dbReference type="InterPro" id="IPR035976">
    <property type="entry name" value="Sushi/SCR/CCP_sf"/>
</dbReference>
<keyword evidence="12" id="KW-1185">Reference proteome</keyword>
<dbReference type="SMART" id="SM00181">
    <property type="entry name" value="EGF"/>
    <property type="match status" value="2"/>
</dbReference>
<evidence type="ECO:0000313" key="12">
    <source>
        <dbReference type="Proteomes" id="UP000678393"/>
    </source>
</evidence>
<dbReference type="PANTHER" id="PTHR19325">
    <property type="entry name" value="COMPLEMENT COMPONENT-RELATED SUSHI DOMAIN-CONTAINING"/>
    <property type="match status" value="1"/>
</dbReference>
<dbReference type="CDD" id="cd00033">
    <property type="entry name" value="CCP"/>
    <property type="match status" value="3"/>
</dbReference>
<dbReference type="PROSITE" id="PS00010">
    <property type="entry name" value="ASX_HYDROXYL"/>
    <property type="match status" value="2"/>
</dbReference>
<feature type="disulfide bond" evidence="8">
    <location>
        <begin position="104"/>
        <end position="147"/>
    </location>
</feature>
<evidence type="ECO:0008006" key="13">
    <source>
        <dbReference type="Google" id="ProtNLM"/>
    </source>
</evidence>
<organism evidence="11 12">
    <name type="scientific">Candidula unifasciata</name>
    <dbReference type="NCBI Taxonomy" id="100452"/>
    <lineage>
        <taxon>Eukaryota</taxon>
        <taxon>Metazoa</taxon>
        <taxon>Spiralia</taxon>
        <taxon>Lophotrochozoa</taxon>
        <taxon>Mollusca</taxon>
        <taxon>Gastropoda</taxon>
        <taxon>Heterobranchia</taxon>
        <taxon>Euthyneura</taxon>
        <taxon>Panpulmonata</taxon>
        <taxon>Eupulmonata</taxon>
        <taxon>Stylommatophora</taxon>
        <taxon>Helicina</taxon>
        <taxon>Helicoidea</taxon>
        <taxon>Geomitridae</taxon>
        <taxon>Candidula</taxon>
    </lineage>
</organism>
<dbReference type="InterPro" id="IPR050350">
    <property type="entry name" value="Compl-Cell_Adhes-Reg"/>
</dbReference>
<protein>
    <recommendedName>
        <fullName evidence="13">Sushi, von Willebrand factor type A, EGF and pentraxin domain-containing protein 1</fullName>
    </recommendedName>
</protein>
<name>A0A8S3YHD2_9EUPU</name>
<feature type="domain" description="Sushi" evidence="10">
    <location>
        <begin position="299"/>
        <end position="361"/>
    </location>
</feature>
<dbReference type="InterPro" id="IPR000436">
    <property type="entry name" value="Sushi_SCR_CCP_dom"/>
</dbReference>